<name>A0AAF0Q0C2_SOLVR</name>
<sequence>MYIGYHWSVAGFSCQLSSVCKQVKNILSLIFQSEELKMKWLWRYSVEDQLMWKRVVGAKYEAEDSWMTKNMTSPYGVSLWRSIRGRLAEEDALWWKGSNKGIFKVGAAYRLMEQPRQQIPTWW</sequence>
<organism evidence="1 2">
    <name type="scientific">Solanum verrucosum</name>
    <dbReference type="NCBI Taxonomy" id="315347"/>
    <lineage>
        <taxon>Eukaryota</taxon>
        <taxon>Viridiplantae</taxon>
        <taxon>Streptophyta</taxon>
        <taxon>Embryophyta</taxon>
        <taxon>Tracheophyta</taxon>
        <taxon>Spermatophyta</taxon>
        <taxon>Magnoliopsida</taxon>
        <taxon>eudicotyledons</taxon>
        <taxon>Gunneridae</taxon>
        <taxon>Pentapetalae</taxon>
        <taxon>asterids</taxon>
        <taxon>lamiids</taxon>
        <taxon>Solanales</taxon>
        <taxon>Solanaceae</taxon>
        <taxon>Solanoideae</taxon>
        <taxon>Solaneae</taxon>
        <taxon>Solanum</taxon>
    </lineage>
</organism>
<dbReference type="AlphaFoldDB" id="A0AAF0Q0C2"/>
<dbReference type="Proteomes" id="UP001234989">
    <property type="component" value="Chromosome 2"/>
</dbReference>
<proteinExistence type="predicted"/>
<accession>A0AAF0Q0C2</accession>
<protein>
    <submittedName>
        <fullName evidence="1">Uncharacterized protein</fullName>
    </submittedName>
</protein>
<evidence type="ECO:0000313" key="1">
    <source>
        <dbReference type="EMBL" id="WMV14118.1"/>
    </source>
</evidence>
<keyword evidence="2" id="KW-1185">Reference proteome</keyword>
<dbReference type="EMBL" id="CP133613">
    <property type="protein sequence ID" value="WMV14118.1"/>
    <property type="molecule type" value="Genomic_DNA"/>
</dbReference>
<reference evidence="1" key="1">
    <citation type="submission" date="2023-08" db="EMBL/GenBank/DDBJ databases">
        <title>A de novo genome assembly of Solanum verrucosum Schlechtendal, a Mexican diploid species geographically isolated from the other diploid A-genome species in potato relatives.</title>
        <authorList>
            <person name="Hosaka K."/>
        </authorList>
    </citation>
    <scope>NUCLEOTIDE SEQUENCE</scope>
    <source>
        <tissue evidence="1">Young leaves</tissue>
    </source>
</reference>
<evidence type="ECO:0000313" key="2">
    <source>
        <dbReference type="Proteomes" id="UP001234989"/>
    </source>
</evidence>
<gene>
    <name evidence="1" type="ORF">MTR67_007503</name>
</gene>